<evidence type="ECO:0000313" key="1">
    <source>
        <dbReference type="EMBL" id="EHL03069.1"/>
    </source>
</evidence>
<dbReference type="EMBL" id="AGUE01000016">
    <property type="protein sequence ID" value="EHL03069.1"/>
    <property type="molecule type" value="Genomic_DNA"/>
</dbReference>
<protein>
    <submittedName>
        <fullName evidence="1">Uncharacterized protein</fullName>
    </submittedName>
</protein>
<reference evidence="1 2" key="1">
    <citation type="journal article" date="2012" name="Eukaryot. Cell">
        <title>Genome sequence of the fungus Glarea lozoyensis: the first genome sequence of a species from the Helotiaceae family.</title>
        <authorList>
            <person name="Youssar L."/>
            <person name="Gruening B.A."/>
            <person name="Erxleben A."/>
            <person name="Guenther S."/>
            <person name="Huettel W."/>
        </authorList>
    </citation>
    <scope>NUCLEOTIDE SEQUENCE [LARGE SCALE GENOMIC DNA]</scope>
    <source>
        <strain evidence="2">ATCC 74030 / MF5533</strain>
    </source>
</reference>
<organism evidence="1 2">
    <name type="scientific">Glarea lozoyensis (strain ATCC 74030 / MF5533)</name>
    <dbReference type="NCBI Taxonomy" id="1104152"/>
    <lineage>
        <taxon>Eukaryota</taxon>
        <taxon>Fungi</taxon>
        <taxon>Dikarya</taxon>
        <taxon>Ascomycota</taxon>
        <taxon>Pezizomycotina</taxon>
        <taxon>Leotiomycetes</taxon>
        <taxon>Helotiales</taxon>
        <taxon>Helotiaceae</taxon>
        <taxon>Glarea</taxon>
    </lineage>
</organism>
<dbReference type="InParanoid" id="H0EF06"/>
<dbReference type="AlphaFoldDB" id="H0EF06"/>
<dbReference type="Proteomes" id="UP000005446">
    <property type="component" value="Unassembled WGS sequence"/>
</dbReference>
<name>H0EF06_GLAL7</name>
<evidence type="ECO:0000313" key="2">
    <source>
        <dbReference type="Proteomes" id="UP000005446"/>
    </source>
</evidence>
<dbReference type="HOGENOM" id="CLU_3377218_0_0_1"/>
<keyword evidence="2" id="KW-1185">Reference proteome</keyword>
<accession>H0EF06</accession>
<sequence length="34" mass="3236">MAMALGFGGWVATARQLAISVPGGAGIRGSAFGG</sequence>
<gene>
    <name evidence="1" type="ORF">M7I_1043</name>
</gene>
<proteinExistence type="predicted"/>
<comment type="caution">
    <text evidence="1">The sequence shown here is derived from an EMBL/GenBank/DDBJ whole genome shotgun (WGS) entry which is preliminary data.</text>
</comment>